<dbReference type="Proteomes" id="UP000586918">
    <property type="component" value="Unassembled WGS sequence"/>
</dbReference>
<evidence type="ECO:0000259" key="5">
    <source>
        <dbReference type="Pfam" id="PF07992"/>
    </source>
</evidence>
<dbReference type="InterPro" id="IPR028202">
    <property type="entry name" value="Reductase_C"/>
</dbReference>
<sequence>MDRPQRVVIVGGGQAGGATAALLRAYGFDGAIVLIGEEPGLPYERPPLSKAWLKGQADADSLLLKPAGFYEEQGIDLLLQRTAVTIDRVARTVGLDDGRMVGYDRLVLATGSRARRIDVHGHDLDNVLYLRDQADAERLKAVLSTGGRIVICGGGYIGLEVAAAARDLGVEVTVIEQQQRLLARVASEPLAAFFLRHHLDHGVDFRLNAQITTFVQEDHKVVGVALATGELLPCDAVVIGIGAVPQDGLAIAAGLECDDGVIVDGSACTSDPCIFAIGDVSRRPVVLYDCSFRFESVPNLIEQAKQVAAAFTGRPAPRPETPWFWSDQYDTKLQIAGMVCRGGALVIRGDEAQNRFAVFHLKGNRLMAVEAVNSPAEFMAGKKIIADCRHVCVDKLGDLDVPMRDMII</sequence>
<dbReference type="InterPro" id="IPR050446">
    <property type="entry name" value="FAD-oxidoreductase/Apoptosis"/>
</dbReference>
<dbReference type="GO" id="GO:0016651">
    <property type="term" value="F:oxidoreductase activity, acting on NAD(P)H"/>
    <property type="evidence" value="ECO:0007669"/>
    <property type="project" value="TreeGrafter"/>
</dbReference>
<evidence type="ECO:0000256" key="4">
    <source>
        <dbReference type="ARBA" id="ARBA00023002"/>
    </source>
</evidence>
<dbReference type="SUPFAM" id="SSF55424">
    <property type="entry name" value="FAD/NAD-linked reductases, dimerisation (C-terminal) domain"/>
    <property type="match status" value="1"/>
</dbReference>
<evidence type="ECO:0000313" key="8">
    <source>
        <dbReference type="Proteomes" id="UP000586918"/>
    </source>
</evidence>
<dbReference type="PRINTS" id="PR00411">
    <property type="entry name" value="PNDRDTASEI"/>
</dbReference>
<dbReference type="GO" id="GO:0005737">
    <property type="term" value="C:cytoplasm"/>
    <property type="evidence" value="ECO:0007669"/>
    <property type="project" value="TreeGrafter"/>
</dbReference>
<keyword evidence="2" id="KW-0285">Flavoprotein</keyword>
<keyword evidence="4" id="KW-0560">Oxidoreductase</keyword>
<dbReference type="Gene3D" id="3.30.390.30">
    <property type="match status" value="1"/>
</dbReference>
<keyword evidence="8" id="KW-1185">Reference proteome</keyword>
<comment type="cofactor">
    <cofactor evidence="1">
        <name>FAD</name>
        <dbReference type="ChEBI" id="CHEBI:57692"/>
    </cofactor>
</comment>
<accession>A0A848DFQ0</accession>
<reference evidence="7 8" key="1">
    <citation type="submission" date="2020-04" db="EMBL/GenBank/DDBJ databases">
        <authorList>
            <person name="Klaysubun C."/>
            <person name="Duangmal K."/>
            <person name="Lipun K."/>
        </authorList>
    </citation>
    <scope>NUCLEOTIDE SEQUENCE [LARGE SCALE GENOMIC DNA]</scope>
    <source>
        <strain evidence="7 8">DSM 45300</strain>
    </source>
</reference>
<evidence type="ECO:0000256" key="3">
    <source>
        <dbReference type="ARBA" id="ARBA00022827"/>
    </source>
</evidence>
<dbReference type="InterPro" id="IPR016156">
    <property type="entry name" value="FAD/NAD-linked_Rdtase_dimer_sf"/>
</dbReference>
<organism evidence="7 8">
    <name type="scientific">Pseudonocardia bannensis</name>
    <dbReference type="NCBI Taxonomy" id="630973"/>
    <lineage>
        <taxon>Bacteria</taxon>
        <taxon>Bacillati</taxon>
        <taxon>Actinomycetota</taxon>
        <taxon>Actinomycetes</taxon>
        <taxon>Pseudonocardiales</taxon>
        <taxon>Pseudonocardiaceae</taxon>
        <taxon>Pseudonocardia</taxon>
    </lineage>
</organism>
<name>A0A848DFQ0_9PSEU</name>
<dbReference type="PRINTS" id="PR00368">
    <property type="entry name" value="FADPNR"/>
</dbReference>
<dbReference type="PANTHER" id="PTHR43557:SF2">
    <property type="entry name" value="RIESKE DOMAIN-CONTAINING PROTEIN-RELATED"/>
    <property type="match status" value="1"/>
</dbReference>
<evidence type="ECO:0000256" key="2">
    <source>
        <dbReference type="ARBA" id="ARBA00022630"/>
    </source>
</evidence>
<dbReference type="Gene3D" id="3.50.50.60">
    <property type="entry name" value="FAD/NAD(P)-binding domain"/>
    <property type="match status" value="2"/>
</dbReference>
<dbReference type="SUPFAM" id="SSF51905">
    <property type="entry name" value="FAD/NAD(P)-binding domain"/>
    <property type="match status" value="2"/>
</dbReference>
<gene>
    <name evidence="7" type="ORF">HF519_07260</name>
</gene>
<dbReference type="AlphaFoldDB" id="A0A848DFQ0"/>
<feature type="domain" description="FAD/NAD(P)-binding" evidence="5">
    <location>
        <begin position="6"/>
        <end position="293"/>
    </location>
</feature>
<evidence type="ECO:0000256" key="1">
    <source>
        <dbReference type="ARBA" id="ARBA00001974"/>
    </source>
</evidence>
<evidence type="ECO:0000259" key="6">
    <source>
        <dbReference type="Pfam" id="PF14759"/>
    </source>
</evidence>
<comment type="caution">
    <text evidence="7">The sequence shown here is derived from an EMBL/GenBank/DDBJ whole genome shotgun (WGS) entry which is preliminary data.</text>
</comment>
<protein>
    <submittedName>
        <fullName evidence="7">FAD-dependent oxidoreductase</fullName>
    </submittedName>
</protein>
<dbReference type="PANTHER" id="PTHR43557">
    <property type="entry name" value="APOPTOSIS-INDUCING FACTOR 1"/>
    <property type="match status" value="1"/>
</dbReference>
<proteinExistence type="predicted"/>
<feature type="domain" description="Reductase C-terminal" evidence="6">
    <location>
        <begin position="323"/>
        <end position="406"/>
    </location>
</feature>
<dbReference type="InterPro" id="IPR036188">
    <property type="entry name" value="FAD/NAD-bd_sf"/>
</dbReference>
<keyword evidence="3" id="KW-0274">FAD</keyword>
<dbReference type="RefSeq" id="WP_169411396.1">
    <property type="nucleotide sequence ID" value="NZ_JAAXKZ010000017.1"/>
</dbReference>
<dbReference type="Pfam" id="PF07992">
    <property type="entry name" value="Pyr_redox_2"/>
    <property type="match status" value="1"/>
</dbReference>
<evidence type="ECO:0000313" key="7">
    <source>
        <dbReference type="EMBL" id="NMH91389.1"/>
    </source>
</evidence>
<dbReference type="Pfam" id="PF14759">
    <property type="entry name" value="Reductase_C"/>
    <property type="match status" value="1"/>
</dbReference>
<dbReference type="EMBL" id="JAAXKZ010000017">
    <property type="protein sequence ID" value="NMH91389.1"/>
    <property type="molecule type" value="Genomic_DNA"/>
</dbReference>
<dbReference type="InterPro" id="IPR023753">
    <property type="entry name" value="FAD/NAD-binding_dom"/>
</dbReference>